<evidence type="ECO:0000259" key="9">
    <source>
        <dbReference type="PROSITE" id="PS51012"/>
    </source>
</evidence>
<dbReference type="EMBL" id="JAAMFL010000003">
    <property type="protein sequence ID" value="MBS9337269.1"/>
    <property type="molecule type" value="Genomic_DNA"/>
</dbReference>
<dbReference type="InterPro" id="IPR051449">
    <property type="entry name" value="ABC-2_transporter_component"/>
</dbReference>
<dbReference type="PROSITE" id="PS51012">
    <property type="entry name" value="ABC_TM2"/>
    <property type="match status" value="1"/>
</dbReference>
<dbReference type="InterPro" id="IPR047817">
    <property type="entry name" value="ABC2_TM_bact-type"/>
</dbReference>
<proteinExistence type="inferred from homology"/>
<dbReference type="Pfam" id="PF12698">
    <property type="entry name" value="ABC2_membrane_3"/>
    <property type="match status" value="1"/>
</dbReference>
<feature type="transmembrane region" description="Helical" evidence="8">
    <location>
        <begin position="250"/>
        <end position="272"/>
    </location>
</feature>
<evidence type="ECO:0000256" key="8">
    <source>
        <dbReference type="SAM" id="Phobius"/>
    </source>
</evidence>
<keyword evidence="4" id="KW-1003">Cell membrane</keyword>
<dbReference type="PANTHER" id="PTHR30294:SF38">
    <property type="entry name" value="TRANSPORT PERMEASE PROTEIN"/>
    <property type="match status" value="1"/>
</dbReference>
<keyword evidence="7 8" id="KW-0472">Membrane</keyword>
<evidence type="ECO:0000313" key="10">
    <source>
        <dbReference type="EMBL" id="MBS9337269.1"/>
    </source>
</evidence>
<evidence type="ECO:0000256" key="7">
    <source>
        <dbReference type="ARBA" id="ARBA00023136"/>
    </source>
</evidence>
<gene>
    <name evidence="10" type="ORF">G6R30_02155</name>
</gene>
<feature type="transmembrane region" description="Helical" evidence="8">
    <location>
        <begin position="172"/>
        <end position="194"/>
    </location>
</feature>
<feature type="transmembrane region" description="Helical" evidence="8">
    <location>
        <begin position="215"/>
        <end position="244"/>
    </location>
</feature>
<keyword evidence="3" id="KW-0813">Transport</keyword>
<comment type="similarity">
    <text evidence="2">Belongs to the ABC-2 integral membrane protein family.</text>
</comment>
<evidence type="ECO:0000256" key="5">
    <source>
        <dbReference type="ARBA" id="ARBA00022692"/>
    </source>
</evidence>
<name>A0ABS5QVN9_9LACO</name>
<keyword evidence="5 8" id="KW-0812">Transmembrane</keyword>
<keyword evidence="6 8" id="KW-1133">Transmembrane helix</keyword>
<evidence type="ECO:0000256" key="3">
    <source>
        <dbReference type="ARBA" id="ARBA00022448"/>
    </source>
</evidence>
<evidence type="ECO:0000256" key="2">
    <source>
        <dbReference type="ARBA" id="ARBA00007783"/>
    </source>
</evidence>
<protein>
    <submittedName>
        <fullName evidence="10">ABC transporter permease</fullName>
    </submittedName>
</protein>
<sequence length="365" mass="40403">MTRTLAIAKRILMEMMRDKRTLALMFLAPVLILSLLNYVFTINSTPSVEIGTVRVEQVVSDSLNQTSHVQTKNYVSEKKAKVALKDKKVDAVLTQTGENQYQIRYANTDASKTAMVRQAVNGTFTKNKVAAMTKQNVTLAAQNGQQAAAQSSVFLSEKYNYGDQDTSFFDTIMPIFMGFFVFMFVFLISGISLLKERTKGTLSRLLATPVRRSEIVFGYMLSYALIAVLQTAVIVTFTITLLHVEVLGSVWLLFLINVLLAMVALALGLLVSTLAASEFQMIQFIPIVVVPQMIFSGIIPFDSMASWAQAIGNILPMKYAADAMNAVVLQGQGLSAILWPIFALVFFLVALTGLNIFGLRRYRKV</sequence>
<dbReference type="PANTHER" id="PTHR30294">
    <property type="entry name" value="MEMBRANE COMPONENT OF ABC TRANSPORTER YHHJ-RELATED"/>
    <property type="match status" value="1"/>
</dbReference>
<dbReference type="Proteomes" id="UP001519503">
    <property type="component" value="Unassembled WGS sequence"/>
</dbReference>
<accession>A0ABS5QVN9</accession>
<dbReference type="InterPro" id="IPR013525">
    <property type="entry name" value="ABC2_TM"/>
</dbReference>
<evidence type="ECO:0000256" key="1">
    <source>
        <dbReference type="ARBA" id="ARBA00004651"/>
    </source>
</evidence>
<comment type="subcellular location">
    <subcellularLocation>
        <location evidence="1">Cell membrane</location>
        <topology evidence="1">Multi-pass membrane protein</topology>
    </subcellularLocation>
</comment>
<evidence type="ECO:0000256" key="6">
    <source>
        <dbReference type="ARBA" id="ARBA00022989"/>
    </source>
</evidence>
<feature type="domain" description="ABC transmembrane type-2" evidence="9">
    <location>
        <begin position="126"/>
        <end position="362"/>
    </location>
</feature>
<reference evidence="10 11" key="1">
    <citation type="submission" date="2020-02" db="EMBL/GenBank/DDBJ databases">
        <title>Fructobacillus sp. isolated from paper mulberry of Taiwan.</title>
        <authorList>
            <person name="Lin S.-T."/>
        </authorList>
    </citation>
    <scope>NUCLEOTIDE SEQUENCE [LARGE SCALE GENOMIC DNA]</scope>
    <source>
        <strain evidence="10 11">S1-1</strain>
    </source>
</reference>
<dbReference type="RefSeq" id="WP_213821026.1">
    <property type="nucleotide sequence ID" value="NZ_JAAMFL010000003.1"/>
</dbReference>
<feature type="transmembrane region" description="Helical" evidence="8">
    <location>
        <begin position="21"/>
        <end position="40"/>
    </location>
</feature>
<feature type="transmembrane region" description="Helical" evidence="8">
    <location>
        <begin position="284"/>
        <end position="301"/>
    </location>
</feature>
<keyword evidence="11" id="KW-1185">Reference proteome</keyword>
<evidence type="ECO:0000256" key="4">
    <source>
        <dbReference type="ARBA" id="ARBA00022475"/>
    </source>
</evidence>
<organism evidence="10 11">
    <name type="scientific">Fructobacillus parabroussonetiae</name>
    <dbReference type="NCBI Taxonomy" id="2713174"/>
    <lineage>
        <taxon>Bacteria</taxon>
        <taxon>Bacillati</taxon>
        <taxon>Bacillota</taxon>
        <taxon>Bacilli</taxon>
        <taxon>Lactobacillales</taxon>
        <taxon>Lactobacillaceae</taxon>
        <taxon>Fructobacillus</taxon>
    </lineage>
</organism>
<feature type="transmembrane region" description="Helical" evidence="8">
    <location>
        <begin position="337"/>
        <end position="359"/>
    </location>
</feature>
<evidence type="ECO:0000313" key="11">
    <source>
        <dbReference type="Proteomes" id="UP001519503"/>
    </source>
</evidence>
<comment type="caution">
    <text evidence="10">The sequence shown here is derived from an EMBL/GenBank/DDBJ whole genome shotgun (WGS) entry which is preliminary data.</text>
</comment>